<evidence type="ECO:0000313" key="2">
    <source>
        <dbReference type="Proteomes" id="UP000254492"/>
    </source>
</evidence>
<keyword evidence="2" id="KW-1185">Reference proteome</keyword>
<proteinExistence type="predicted"/>
<evidence type="ECO:0000313" key="1">
    <source>
        <dbReference type="EMBL" id="RDS60434.1"/>
    </source>
</evidence>
<protein>
    <submittedName>
        <fullName evidence="1">Uncharacterized protein</fullName>
    </submittedName>
</protein>
<gene>
    <name evidence="1" type="ORF">DWV05_00590</name>
</gene>
<dbReference type="EMBL" id="QRAY01000001">
    <property type="protein sequence ID" value="RDS60434.1"/>
    <property type="molecule type" value="Genomic_DNA"/>
</dbReference>
<reference evidence="1 2" key="1">
    <citation type="submission" date="2018-07" db="EMBL/GenBank/DDBJ databases">
        <title>Genome-based reclassification of Weissella jogaejeotgali as Weissella thailandensis.</title>
        <authorList>
            <person name="Chun J."/>
            <person name="Kim B.-Y."/>
            <person name="Kwak M.-J."/>
        </authorList>
    </citation>
    <scope>NUCLEOTIDE SEQUENCE [LARGE SCALE GENOMIC DNA]</scope>
    <source>
        <strain evidence="1 2">KCTC 3751</strain>
    </source>
</reference>
<accession>A0ABX9I6T3</accession>
<comment type="caution">
    <text evidence="1">The sequence shown here is derived from an EMBL/GenBank/DDBJ whole genome shotgun (WGS) entry which is preliminary data.</text>
</comment>
<name>A0ABX9I6T3_9LACO</name>
<organism evidence="1 2">
    <name type="scientific">Weissella thailandensis</name>
    <dbReference type="NCBI Taxonomy" id="89061"/>
    <lineage>
        <taxon>Bacteria</taxon>
        <taxon>Bacillati</taxon>
        <taxon>Bacillota</taxon>
        <taxon>Bacilli</taxon>
        <taxon>Lactobacillales</taxon>
        <taxon>Lactobacillaceae</taxon>
        <taxon>Weissella</taxon>
    </lineage>
</organism>
<sequence length="83" mass="9417">MVYLISYNASQVTIEEVQSIFVKQNDRFAIPFGGALIIKTNDSFKSVLKRGTKFKFEFLITPTEQSSLDGLTDCWDTIRASVF</sequence>
<dbReference type="Proteomes" id="UP000254492">
    <property type="component" value="Unassembled WGS sequence"/>
</dbReference>